<dbReference type="GO" id="GO:0016747">
    <property type="term" value="F:acyltransferase activity, transferring groups other than amino-acyl groups"/>
    <property type="evidence" value="ECO:0007669"/>
    <property type="project" value="InterPro"/>
</dbReference>
<name>A0A1M7FU43_9FIRM</name>
<evidence type="ECO:0000313" key="2">
    <source>
        <dbReference type="EMBL" id="SHM07652.1"/>
    </source>
</evidence>
<dbReference type="Gene3D" id="3.40.630.30">
    <property type="match status" value="1"/>
</dbReference>
<sequence length="196" mass="21915">MKKLTLRTVVSKGAVMRYNKTIILSNGMECCLRNGTESDGQLVVDNFNLTHSETDYLLTYPDENSFNVEQESQFLKEKAESEREIELLAIVDSVIAGTAGIEAIGTKYKVRHRAEFGISVVKKYWGLGIGKALLTSCIECAKTAGYNQLELKVVAENERAVSMYERAGFVECGRNPKGFRSRIVGFQEVISMRLEL</sequence>
<dbReference type="PANTHER" id="PTHR43328">
    <property type="entry name" value="ACETYLTRANSFERASE-RELATED"/>
    <property type="match status" value="1"/>
</dbReference>
<keyword evidence="2" id="KW-0808">Transferase</keyword>
<dbReference type="STRING" id="1120996.SAMN02746066_00653"/>
<dbReference type="CDD" id="cd04301">
    <property type="entry name" value="NAT_SF"/>
    <property type="match status" value="1"/>
</dbReference>
<dbReference type="Proteomes" id="UP000184038">
    <property type="component" value="Unassembled WGS sequence"/>
</dbReference>
<dbReference type="EMBL" id="FRCP01000006">
    <property type="protein sequence ID" value="SHM07652.1"/>
    <property type="molecule type" value="Genomic_DNA"/>
</dbReference>
<gene>
    <name evidence="2" type="ORF">SAMN02746066_00653</name>
</gene>
<dbReference type="AlphaFoldDB" id="A0A1M7FU43"/>
<evidence type="ECO:0000259" key="1">
    <source>
        <dbReference type="PROSITE" id="PS51186"/>
    </source>
</evidence>
<evidence type="ECO:0000313" key="3">
    <source>
        <dbReference type="Proteomes" id="UP000184038"/>
    </source>
</evidence>
<accession>A0A1M7FU43</accession>
<dbReference type="OrthoDB" id="948250at2"/>
<protein>
    <submittedName>
        <fullName evidence="2">Protein N-acetyltransferase, RimJ/RimL family</fullName>
    </submittedName>
</protein>
<dbReference type="PROSITE" id="PS51186">
    <property type="entry name" value="GNAT"/>
    <property type="match status" value="1"/>
</dbReference>
<reference evidence="2 3" key="1">
    <citation type="submission" date="2016-11" db="EMBL/GenBank/DDBJ databases">
        <authorList>
            <person name="Jaros S."/>
            <person name="Januszkiewicz K."/>
            <person name="Wedrychowicz H."/>
        </authorList>
    </citation>
    <scope>NUCLEOTIDE SEQUENCE [LARGE SCALE GENOMIC DNA]</scope>
    <source>
        <strain evidence="2 3">DSM 15930</strain>
    </source>
</reference>
<proteinExistence type="predicted"/>
<dbReference type="Pfam" id="PF00583">
    <property type="entry name" value="Acetyltransf_1"/>
    <property type="match status" value="1"/>
</dbReference>
<dbReference type="InterPro" id="IPR016181">
    <property type="entry name" value="Acyl_CoA_acyltransferase"/>
</dbReference>
<dbReference type="InterPro" id="IPR000182">
    <property type="entry name" value="GNAT_dom"/>
</dbReference>
<organism evidence="2 3">
    <name type="scientific">Anaerosporobacter mobilis DSM 15930</name>
    <dbReference type="NCBI Taxonomy" id="1120996"/>
    <lineage>
        <taxon>Bacteria</taxon>
        <taxon>Bacillati</taxon>
        <taxon>Bacillota</taxon>
        <taxon>Clostridia</taxon>
        <taxon>Lachnospirales</taxon>
        <taxon>Lachnospiraceae</taxon>
        <taxon>Anaerosporobacter</taxon>
    </lineage>
</organism>
<dbReference type="SUPFAM" id="SSF55729">
    <property type="entry name" value="Acyl-CoA N-acyltransferases (Nat)"/>
    <property type="match status" value="1"/>
</dbReference>
<feature type="domain" description="N-acetyltransferase" evidence="1">
    <location>
        <begin position="44"/>
        <end position="196"/>
    </location>
</feature>
<dbReference type="PANTHER" id="PTHR43328:SF1">
    <property type="entry name" value="N-ACETYLTRANSFERASE DOMAIN-CONTAINING PROTEIN"/>
    <property type="match status" value="1"/>
</dbReference>
<keyword evidence="3" id="KW-1185">Reference proteome</keyword>